<dbReference type="GO" id="GO:0042981">
    <property type="term" value="P:regulation of apoptotic process"/>
    <property type="evidence" value="ECO:0007669"/>
    <property type="project" value="InterPro"/>
</dbReference>
<keyword evidence="3" id="KW-1185">Reference proteome</keyword>
<feature type="domain" description="CARD" evidence="1">
    <location>
        <begin position="1"/>
        <end position="76"/>
    </location>
</feature>
<dbReference type="PROSITE" id="PS50209">
    <property type="entry name" value="CARD"/>
    <property type="match status" value="1"/>
</dbReference>
<accession>A0A3Q2C796</accession>
<dbReference type="Gene3D" id="1.10.533.10">
    <property type="entry name" value="Death Domain, Fas"/>
    <property type="match status" value="1"/>
</dbReference>
<evidence type="ECO:0000313" key="2">
    <source>
        <dbReference type="Ensembl" id="ENSCVAP00000000502.1"/>
    </source>
</evidence>
<dbReference type="OMA" id="NACRIMI"/>
<dbReference type="STRING" id="28743.ENSCVAP00000000502"/>
<evidence type="ECO:0000259" key="1">
    <source>
        <dbReference type="PROSITE" id="PS50209"/>
    </source>
</evidence>
<dbReference type="InterPro" id="IPR011029">
    <property type="entry name" value="DEATH-like_dom_sf"/>
</dbReference>
<dbReference type="InterPro" id="IPR001315">
    <property type="entry name" value="CARD"/>
</dbReference>
<sequence>MVSLEVLTQLLDGLHTDRVFNTLEKQAIFEENAATANKARCTIDDAIKKGQEACRKMIQRLQLIDPSLSYQLGLSSSSVHPGKSTLFYSATFIA</sequence>
<dbReference type="Proteomes" id="UP000265020">
    <property type="component" value="Unassembled WGS sequence"/>
</dbReference>
<organism evidence="2 3">
    <name type="scientific">Cyprinodon variegatus</name>
    <name type="common">Sheepshead minnow</name>
    <dbReference type="NCBI Taxonomy" id="28743"/>
    <lineage>
        <taxon>Eukaryota</taxon>
        <taxon>Metazoa</taxon>
        <taxon>Chordata</taxon>
        <taxon>Craniata</taxon>
        <taxon>Vertebrata</taxon>
        <taxon>Euteleostomi</taxon>
        <taxon>Actinopterygii</taxon>
        <taxon>Neopterygii</taxon>
        <taxon>Teleostei</taxon>
        <taxon>Neoteleostei</taxon>
        <taxon>Acanthomorphata</taxon>
        <taxon>Ovalentaria</taxon>
        <taxon>Atherinomorphae</taxon>
        <taxon>Cyprinodontiformes</taxon>
        <taxon>Cyprinodontidae</taxon>
        <taxon>Cyprinodon</taxon>
    </lineage>
</organism>
<reference evidence="2" key="1">
    <citation type="submission" date="2025-08" db="UniProtKB">
        <authorList>
            <consortium name="Ensembl"/>
        </authorList>
    </citation>
    <scope>IDENTIFICATION</scope>
</reference>
<protein>
    <recommendedName>
        <fullName evidence="1">CARD domain-containing protein</fullName>
    </recommendedName>
</protein>
<reference evidence="2" key="2">
    <citation type="submission" date="2025-09" db="UniProtKB">
        <authorList>
            <consortium name="Ensembl"/>
        </authorList>
    </citation>
    <scope>IDENTIFICATION</scope>
</reference>
<dbReference type="GeneTree" id="ENSGT01120000273848"/>
<dbReference type="Ensembl" id="ENSCVAT00000014969.1">
    <property type="protein sequence ID" value="ENSCVAP00000000502.1"/>
    <property type="gene ID" value="ENSCVAG00000000985.1"/>
</dbReference>
<evidence type="ECO:0000313" key="3">
    <source>
        <dbReference type="Proteomes" id="UP000265020"/>
    </source>
</evidence>
<dbReference type="Pfam" id="PF00619">
    <property type="entry name" value="CARD"/>
    <property type="match status" value="1"/>
</dbReference>
<proteinExistence type="predicted"/>
<dbReference type="SUPFAM" id="SSF47986">
    <property type="entry name" value="DEATH domain"/>
    <property type="match status" value="1"/>
</dbReference>
<name>A0A3Q2C796_CYPVA</name>
<dbReference type="AlphaFoldDB" id="A0A3Q2C796"/>